<organismHost>
    <name type="scientific">Tortricidae</name>
    <dbReference type="NCBI Taxonomy" id="7139"/>
</organismHost>
<dbReference type="KEGG" id="vg:1725008"/>
<organism evidence="1 2">
    <name type="scientific">Cryptophlebia leucotreta granulosis virus</name>
    <name type="common">ClGV</name>
    <name type="synonym">Cryptophlebia leucotreta granulovirus</name>
    <dbReference type="NCBI Taxonomy" id="35254"/>
    <lineage>
        <taxon>Viruses</taxon>
        <taxon>Viruses incertae sedis</taxon>
        <taxon>Naldaviricetes</taxon>
        <taxon>Lefavirales</taxon>
        <taxon>Baculoviridae</taxon>
        <taxon>Betabaculovirus</taxon>
        <taxon>Betabaculovirus cryleucotretae</taxon>
    </lineage>
</organism>
<evidence type="ECO:0000313" key="2">
    <source>
        <dbReference type="Proteomes" id="UP000203359"/>
    </source>
</evidence>
<dbReference type="Proteomes" id="UP000203359">
    <property type="component" value="Segment"/>
</dbReference>
<dbReference type="EMBL" id="AY229987">
    <property type="protein sequence ID" value="AAQ21619.1"/>
    <property type="molecule type" value="Genomic_DNA"/>
</dbReference>
<proteinExistence type="predicted"/>
<reference evidence="1 2" key="1">
    <citation type="journal article" date="1994" name="J. Gen. Virol.">
        <title>Genome organization of the DNA-binding protein gene region of Cryptophlebia leucotreta granulosis virus is closely related to that of nuclear polyhedrosis viruses.</title>
        <authorList>
            <person name="Jehle J.A."/>
            <person name="Backhaus H."/>
        </authorList>
    </citation>
    <scope>NUCLEOTIDE SEQUENCE [LARGE SCALE GENOMIC DNA]</scope>
    <source>
        <strain evidence="1">CV3</strain>
    </source>
</reference>
<dbReference type="RefSeq" id="NP_891869.1">
    <property type="nucleotide sequence ID" value="NC_005068.1"/>
</dbReference>
<sequence length="62" mass="7345">MVYNQAAHHQWGFTNSFDYGRIKFFIDVHFIAYIRRHSIIQLFGGIKRNLIVVESDYIVGLK</sequence>
<protein>
    <submittedName>
        <fullName evidence="1">Uncharacterized protein</fullName>
    </submittedName>
</protein>
<reference evidence="1 2" key="3">
    <citation type="journal article" date="2002" name="J. Gen. Virol.">
        <title>The expansion of a hypervariable, non-hr ori-like region in the genome of Cryptophlebia leucotreta granulovirus provides in vivo evidence for the utilization of baculovirus non-hr oris during replication.</title>
        <authorList>
            <person name="Jehle J.A."/>
        </authorList>
    </citation>
    <scope>NUCLEOTIDE SEQUENCE [LARGE SCALE GENOMIC DNA]</scope>
    <source>
        <strain evidence="1">CV3</strain>
    </source>
</reference>
<reference evidence="1 2" key="4">
    <citation type="journal article" date="2003" name="Virology">
        <title>The genome of the Cryptophlebia leucotreta granulovirus.</title>
        <authorList>
            <person name="Lange M."/>
            <person name="Jehle J.A."/>
        </authorList>
    </citation>
    <scope>NUCLEOTIDE SEQUENCE [LARGE SCALE GENOMIC DNA]</scope>
    <source>
        <strain evidence="1">CV3</strain>
    </source>
</reference>
<keyword evidence="2" id="KW-1185">Reference proteome</keyword>
<dbReference type="GeneID" id="1725008"/>
<reference evidence="1 2" key="2">
    <citation type="journal article" date="1994" name="J. Gen. Virol.">
        <title>The granulin gene region of Cryptophlebia leucotreta granulosis virus: sequence analysis and phylogenetic considerations.</title>
        <authorList>
            <person name="Jehle J.A."/>
            <person name="Backhaus H."/>
        </authorList>
    </citation>
    <scope>NUCLEOTIDE SEQUENCE [LARGE SCALE GENOMIC DNA]</scope>
    <source>
        <strain evidence="1">CV3</strain>
    </source>
</reference>
<evidence type="ECO:0000313" key="1">
    <source>
        <dbReference type="EMBL" id="AAQ21619.1"/>
    </source>
</evidence>
<accession>Q7T5R5</accession>
<name>Q7T5R5_GVCL</name>